<dbReference type="EMBL" id="PPTA01000010">
    <property type="protein sequence ID" value="TFB00603.1"/>
    <property type="molecule type" value="Genomic_DNA"/>
</dbReference>
<keyword evidence="2" id="KW-1133">Transmembrane helix</keyword>
<evidence type="ECO:0000256" key="2">
    <source>
        <dbReference type="SAM" id="Phobius"/>
    </source>
</evidence>
<feature type="transmembrane region" description="Helical" evidence="2">
    <location>
        <begin position="161"/>
        <end position="183"/>
    </location>
</feature>
<protein>
    <recommendedName>
        <fullName evidence="5">Amidase domain-containing protein</fullName>
    </recommendedName>
</protein>
<name>A0ABY2GXC5_9HYPO</name>
<dbReference type="Proteomes" id="UP001642720">
    <property type="component" value="Unassembled WGS sequence"/>
</dbReference>
<evidence type="ECO:0000313" key="4">
    <source>
        <dbReference type="Proteomes" id="UP001642720"/>
    </source>
</evidence>
<organism evidence="3 4">
    <name type="scientific">Trichoderma ghanense</name>
    <dbReference type="NCBI Taxonomy" id="65468"/>
    <lineage>
        <taxon>Eukaryota</taxon>
        <taxon>Fungi</taxon>
        <taxon>Dikarya</taxon>
        <taxon>Ascomycota</taxon>
        <taxon>Pezizomycotina</taxon>
        <taxon>Sordariomycetes</taxon>
        <taxon>Hypocreomycetidae</taxon>
        <taxon>Hypocreales</taxon>
        <taxon>Hypocreaceae</taxon>
        <taxon>Trichoderma</taxon>
    </lineage>
</organism>
<accession>A0ABY2GXC5</accession>
<dbReference type="RefSeq" id="XP_073556804.1">
    <property type="nucleotide sequence ID" value="XM_073704445.1"/>
</dbReference>
<keyword evidence="4" id="KW-1185">Reference proteome</keyword>
<comment type="caution">
    <text evidence="3">The sequence shown here is derived from an EMBL/GenBank/DDBJ whole genome shotgun (WGS) entry which is preliminary data.</text>
</comment>
<sequence>MNYGGLFDSRLSTEIIPAIESLRPVPLRRSRLLHNSVAYLASLNDQAKPSIALNEAWKCRGPAEAARARELRRKEVFADVDLLFSPLQPMGDGQQEPRCWLGDVHPTCCPWRSRHQRAADGGVHAQNRLRLGHGSLESKQGPRHQRLSRPAAGTRGRRHPLLMFLLGFALCFAPCRIVLLASLTL</sequence>
<keyword evidence="2" id="KW-0472">Membrane</keyword>
<dbReference type="GeneID" id="300578895"/>
<evidence type="ECO:0000256" key="1">
    <source>
        <dbReference type="SAM" id="MobiDB-lite"/>
    </source>
</evidence>
<evidence type="ECO:0008006" key="5">
    <source>
        <dbReference type="Google" id="ProtNLM"/>
    </source>
</evidence>
<gene>
    <name evidence="3" type="ORF">CCMA1212_007274</name>
</gene>
<feature type="region of interest" description="Disordered" evidence="1">
    <location>
        <begin position="133"/>
        <end position="153"/>
    </location>
</feature>
<keyword evidence="2" id="KW-0812">Transmembrane</keyword>
<evidence type="ECO:0000313" key="3">
    <source>
        <dbReference type="EMBL" id="TFB00603.1"/>
    </source>
</evidence>
<proteinExistence type="predicted"/>
<reference evidence="3 4" key="1">
    <citation type="submission" date="2018-01" db="EMBL/GenBank/DDBJ databases">
        <title>Genome characterization of the sugarcane-associated fungus Trichoderma ghanense CCMA-1212 and their application in lignocelulose bioconversion.</title>
        <authorList>
            <person name="Steindorff A.S."/>
            <person name="Mendes T.D."/>
            <person name="Vilela E.S.D."/>
            <person name="Rodrigues D.S."/>
            <person name="Formighieri E.F."/>
            <person name="Melo I.S."/>
            <person name="Favaro L.C.L."/>
        </authorList>
    </citation>
    <scope>NUCLEOTIDE SEQUENCE [LARGE SCALE GENOMIC DNA]</scope>
    <source>
        <strain evidence="3 4">CCMA-1212</strain>
    </source>
</reference>